<dbReference type="Proteomes" id="UP000539710">
    <property type="component" value="Unassembled WGS sequence"/>
</dbReference>
<reference evidence="2" key="4">
    <citation type="submission" date="2020-07" db="EMBL/GenBank/DDBJ databases">
        <authorList>
            <person name="Yang C."/>
        </authorList>
    </citation>
    <scope>NUCLEOTIDE SEQUENCE</scope>
    <source>
        <strain evidence="2">Cx-624</strain>
    </source>
</reference>
<sequence>MKSKSVDINQRIPLEILAVALHGYLTGNYHENYMLEQLRLEFKGENRIRKALRIIGKIITDNPMQKMLQEKNEEILLALKKKDDRNLILISLLNAAFPFSFHVLQIFGKYLSVQEMVSTETVLRTLSATYGGNRATENGLYSVVPMFIQAGLLRRPKMGIYVLNESFTPSSDISAKLFEESFVSVNLITDLHERSVMDPYFIYIKA</sequence>
<reference evidence="4" key="2">
    <citation type="submission" date="2020-07" db="EMBL/GenBank/DDBJ databases">
        <title>Chryseobacterium sp.cx-624.</title>
        <authorList>
            <person name="Yang C."/>
        </authorList>
    </citation>
    <scope>NUCLEOTIDE SEQUENCE [LARGE SCALE GENOMIC DNA]</scope>
    <source>
        <strain evidence="4">cx-624</strain>
    </source>
</reference>
<proteinExistence type="predicted"/>
<keyword evidence="1" id="KW-1133">Transmembrane helix</keyword>
<dbReference type="AlphaFoldDB" id="A0A7D7LMS8"/>
<accession>A0A7D7LMS8</accession>
<reference evidence="5" key="3">
    <citation type="submission" date="2020-07" db="EMBL/GenBank/DDBJ databases">
        <title>Flavobacterium sp. xlx-214.</title>
        <authorList>
            <person name="Yang C."/>
        </authorList>
    </citation>
    <scope>NUCLEOTIDE SEQUENCE [LARGE SCALE GENOMIC DNA]</scope>
    <source>
        <strain evidence="5">CX-624</strain>
    </source>
</reference>
<evidence type="ECO:0008006" key="6">
    <source>
        <dbReference type="Google" id="ProtNLM"/>
    </source>
</evidence>
<organism evidence="3 4">
    <name type="scientific">Marnyiella aurantia</name>
    <dbReference type="NCBI Taxonomy" id="2758037"/>
    <lineage>
        <taxon>Bacteria</taxon>
        <taxon>Pseudomonadati</taxon>
        <taxon>Bacteroidota</taxon>
        <taxon>Flavobacteriia</taxon>
        <taxon>Flavobacteriales</taxon>
        <taxon>Weeksellaceae</taxon>
        <taxon>Marnyiella</taxon>
    </lineage>
</organism>
<name>A0A7D7LMS8_9FLAO</name>
<evidence type="ECO:0000313" key="3">
    <source>
        <dbReference type="EMBL" id="QMS98702.1"/>
    </source>
</evidence>
<dbReference type="KEGG" id="cbau:H1R16_01440"/>
<dbReference type="RefSeq" id="WP_181886012.1">
    <property type="nucleotide sequence ID" value="NZ_CP059472.1"/>
</dbReference>
<dbReference type="Proteomes" id="UP000515349">
    <property type="component" value="Chromosome"/>
</dbReference>
<keyword evidence="1" id="KW-0812">Transmembrane</keyword>
<evidence type="ECO:0000256" key="1">
    <source>
        <dbReference type="SAM" id="Phobius"/>
    </source>
</evidence>
<evidence type="ECO:0000313" key="4">
    <source>
        <dbReference type="Proteomes" id="UP000515349"/>
    </source>
</evidence>
<feature type="transmembrane region" description="Helical" evidence="1">
    <location>
        <begin position="87"/>
        <end position="108"/>
    </location>
</feature>
<dbReference type="EMBL" id="CP059472">
    <property type="protein sequence ID" value="QMS98702.1"/>
    <property type="molecule type" value="Genomic_DNA"/>
</dbReference>
<evidence type="ECO:0000313" key="5">
    <source>
        <dbReference type="Proteomes" id="UP000539710"/>
    </source>
</evidence>
<dbReference type="EMBL" id="JACEUX010000001">
    <property type="protein sequence ID" value="MBA5245899.1"/>
    <property type="molecule type" value="Genomic_DNA"/>
</dbReference>
<keyword evidence="1" id="KW-0472">Membrane</keyword>
<evidence type="ECO:0000313" key="2">
    <source>
        <dbReference type="EMBL" id="MBA5245899.1"/>
    </source>
</evidence>
<keyword evidence="5" id="KW-1185">Reference proteome</keyword>
<gene>
    <name evidence="3" type="ORF">H1R16_01440</name>
    <name evidence="2" type="ORF">H2507_01830</name>
</gene>
<protein>
    <recommendedName>
        <fullName evidence="6">DUF1819 family protein</fullName>
    </recommendedName>
</protein>
<reference evidence="3" key="1">
    <citation type="submission" date="2020-07" db="EMBL/GenBank/DDBJ databases">
        <title>Chryseobacterium sp. CX-624.</title>
        <authorList>
            <person name="Yang C."/>
        </authorList>
    </citation>
    <scope>NUCLEOTIDE SEQUENCE</scope>
    <source>
        <strain evidence="3">CX-624</strain>
    </source>
</reference>